<gene>
    <name evidence="5" type="ORF">RradSPS_2389</name>
    <name evidence="6" type="ORF">SIL72_13695</name>
</gene>
<dbReference type="GO" id="GO:0050660">
    <property type="term" value="F:flavin adenine dinucleotide binding"/>
    <property type="evidence" value="ECO:0007669"/>
    <property type="project" value="TreeGrafter"/>
</dbReference>
<dbReference type="SUPFAM" id="SSF52218">
    <property type="entry name" value="Flavoproteins"/>
    <property type="match status" value="1"/>
</dbReference>
<dbReference type="AlphaFoldDB" id="A0A023X5D6"/>
<dbReference type="RefSeq" id="WP_051589769.1">
    <property type="nucleotide sequence ID" value="NZ_CP007514.1"/>
</dbReference>
<evidence type="ECO:0000256" key="2">
    <source>
        <dbReference type="ARBA" id="ARBA00022630"/>
    </source>
</evidence>
<dbReference type="PANTHER" id="PTHR19384:SF128">
    <property type="entry name" value="NADPH OXIDOREDUCTASE A"/>
    <property type="match status" value="1"/>
</dbReference>
<evidence type="ECO:0000256" key="3">
    <source>
        <dbReference type="ARBA" id="ARBA00022643"/>
    </source>
</evidence>
<dbReference type="Pfam" id="PF00258">
    <property type="entry name" value="Flavodoxin_1"/>
    <property type="match status" value="1"/>
</dbReference>
<dbReference type="InterPro" id="IPR001094">
    <property type="entry name" value="Flavdoxin-like"/>
</dbReference>
<dbReference type="GO" id="GO:0010181">
    <property type="term" value="F:FMN binding"/>
    <property type="evidence" value="ECO:0007669"/>
    <property type="project" value="InterPro"/>
</dbReference>
<reference evidence="5 7" key="1">
    <citation type="submission" date="2014-03" db="EMBL/GenBank/DDBJ databases">
        <title>Complete genome sequence of the Radio-Resistant Rubrobacter radiotolerans RSPS-4.</title>
        <authorList>
            <person name="Egas C.C."/>
            <person name="Barroso C.C."/>
            <person name="Froufe H.J.C."/>
            <person name="Pacheco J.J."/>
            <person name="Albuquerque L.L."/>
            <person name="da Costa M.M.S."/>
        </authorList>
    </citation>
    <scope>NUCLEOTIDE SEQUENCE [LARGE SCALE GENOMIC DNA]</scope>
    <source>
        <strain evidence="5 7">RSPS-4</strain>
    </source>
</reference>
<dbReference type="GO" id="GO:0016491">
    <property type="term" value="F:oxidoreductase activity"/>
    <property type="evidence" value="ECO:0007669"/>
    <property type="project" value="TreeGrafter"/>
</dbReference>
<sequence length="155" mass="16640">MERAVILIGTETGTAEDVGDELLAALEEAGMEAEVLDMELARSDVFDGSRAVVVCTATTGDGELPSNSVDLFEVLEEERPDLSGVVFGVCALGDDHYEDFCEAGKIWSRFLTELGAEEVVERFDIDGFPEDEDIEGAREWAAGAAGKFTGLVREG</sequence>
<organism evidence="5 7">
    <name type="scientific">Rubrobacter radiotolerans</name>
    <name type="common">Arthrobacter radiotolerans</name>
    <dbReference type="NCBI Taxonomy" id="42256"/>
    <lineage>
        <taxon>Bacteria</taxon>
        <taxon>Bacillati</taxon>
        <taxon>Actinomycetota</taxon>
        <taxon>Rubrobacteria</taxon>
        <taxon>Rubrobacterales</taxon>
        <taxon>Rubrobacteraceae</taxon>
        <taxon>Rubrobacter</taxon>
    </lineage>
</organism>
<dbReference type="GO" id="GO:0005829">
    <property type="term" value="C:cytosol"/>
    <property type="evidence" value="ECO:0007669"/>
    <property type="project" value="TreeGrafter"/>
</dbReference>
<dbReference type="eggNOG" id="COG0369">
    <property type="taxonomic scope" value="Bacteria"/>
</dbReference>
<keyword evidence="3" id="KW-0288">FMN</keyword>
<dbReference type="HOGENOM" id="CLU_051402_4_1_11"/>
<dbReference type="InterPro" id="IPR008254">
    <property type="entry name" value="Flavodoxin/NO_synth"/>
</dbReference>
<keyword evidence="7" id="KW-1185">Reference proteome</keyword>
<dbReference type="STRING" id="42256.RradSPS_2389"/>
<dbReference type="OrthoDB" id="359268at2"/>
<evidence type="ECO:0000259" key="4">
    <source>
        <dbReference type="PROSITE" id="PS50902"/>
    </source>
</evidence>
<evidence type="ECO:0000313" key="5">
    <source>
        <dbReference type="EMBL" id="AHY47672.1"/>
    </source>
</evidence>
<feature type="domain" description="Flavodoxin-like" evidence="4">
    <location>
        <begin position="4"/>
        <end position="145"/>
    </location>
</feature>
<name>A0A023X5D6_RUBRA</name>
<dbReference type="EMBL" id="JAWXXX010000001">
    <property type="protein sequence ID" value="MDX5895075.1"/>
    <property type="molecule type" value="Genomic_DNA"/>
</dbReference>
<evidence type="ECO:0000256" key="1">
    <source>
        <dbReference type="ARBA" id="ARBA00001917"/>
    </source>
</evidence>
<protein>
    <submittedName>
        <fullName evidence="5 6">Flavodoxin</fullName>
    </submittedName>
</protein>
<evidence type="ECO:0000313" key="6">
    <source>
        <dbReference type="EMBL" id="MDX5895075.1"/>
    </source>
</evidence>
<dbReference type="PRINTS" id="PR00369">
    <property type="entry name" value="FLAVODOXIN"/>
</dbReference>
<dbReference type="KEGG" id="rrd:RradSPS_2389"/>
<dbReference type="Gene3D" id="3.40.50.360">
    <property type="match status" value="1"/>
</dbReference>
<dbReference type="InterPro" id="IPR029039">
    <property type="entry name" value="Flavoprotein-like_sf"/>
</dbReference>
<dbReference type="Proteomes" id="UP001281130">
    <property type="component" value="Unassembled WGS sequence"/>
</dbReference>
<dbReference type="PROSITE" id="PS50902">
    <property type="entry name" value="FLAVODOXIN_LIKE"/>
    <property type="match status" value="1"/>
</dbReference>
<dbReference type="Proteomes" id="UP000025229">
    <property type="component" value="Chromosome"/>
</dbReference>
<keyword evidence="2" id="KW-0285">Flavoprotein</keyword>
<proteinExistence type="predicted"/>
<accession>A0A023X5D6</accession>
<evidence type="ECO:0000313" key="7">
    <source>
        <dbReference type="Proteomes" id="UP000025229"/>
    </source>
</evidence>
<reference evidence="6" key="2">
    <citation type="submission" date="2023-11" db="EMBL/GenBank/DDBJ databases">
        <title>MicrobeMod: A computational toolkit for identifying prokaryotic methylation and restriction-modification with nanopore sequencing.</title>
        <authorList>
            <person name="Crits-Christoph A."/>
            <person name="Kang S.C."/>
            <person name="Lee H."/>
            <person name="Ostrov N."/>
        </authorList>
    </citation>
    <scope>NUCLEOTIDE SEQUENCE</scope>
    <source>
        <strain evidence="6">ATCC 51242</strain>
    </source>
</reference>
<dbReference type="PANTHER" id="PTHR19384">
    <property type="entry name" value="NITRIC OXIDE SYNTHASE-RELATED"/>
    <property type="match status" value="1"/>
</dbReference>
<comment type="cofactor">
    <cofactor evidence="1">
        <name>FMN</name>
        <dbReference type="ChEBI" id="CHEBI:58210"/>
    </cofactor>
</comment>
<dbReference type="EMBL" id="CP007514">
    <property type="protein sequence ID" value="AHY47672.1"/>
    <property type="molecule type" value="Genomic_DNA"/>
</dbReference>